<dbReference type="GO" id="GO:0003729">
    <property type="term" value="F:mRNA binding"/>
    <property type="evidence" value="ECO:0007669"/>
    <property type="project" value="InterPro"/>
</dbReference>
<proteinExistence type="inferred from homology"/>
<sequence length="77" mass="8772">MSNKLPRVTFADVIKVLEQIGFAFARQSGSHKIYKNNSGRRVTVPFHAGKILHPKVLNSILRDMGISVEQFREHLNK</sequence>
<dbReference type="SUPFAM" id="SSF54786">
    <property type="entry name" value="YcfA/nrd intein domain"/>
    <property type="match status" value="1"/>
</dbReference>
<protein>
    <submittedName>
        <fullName evidence="8">Type II toxin-antitoxin system HicA family toxin</fullName>
    </submittedName>
</protein>
<dbReference type="AlphaFoldDB" id="A0A2M7T4W7"/>
<keyword evidence="2" id="KW-1277">Toxin-antitoxin system</keyword>
<organism evidence="8 9">
    <name type="scientific">Candidatus Aquicultor secundus</name>
    <dbReference type="NCBI Taxonomy" id="1973895"/>
    <lineage>
        <taxon>Bacteria</taxon>
        <taxon>Bacillati</taxon>
        <taxon>Actinomycetota</taxon>
        <taxon>Candidatus Aquicultoria</taxon>
        <taxon>Candidatus Aquicultorales</taxon>
        <taxon>Candidatus Aquicultoraceae</taxon>
        <taxon>Candidatus Aquicultor</taxon>
    </lineage>
</organism>
<reference evidence="9" key="1">
    <citation type="submission" date="2017-09" db="EMBL/GenBank/DDBJ databases">
        <title>Depth-based differentiation of microbial function through sediment-hosted aquifers and enrichment of novel symbionts in the deep terrestrial subsurface.</title>
        <authorList>
            <person name="Probst A.J."/>
            <person name="Ladd B."/>
            <person name="Jarett J.K."/>
            <person name="Geller-Mcgrath D.E."/>
            <person name="Sieber C.M.K."/>
            <person name="Emerson J.B."/>
            <person name="Anantharaman K."/>
            <person name="Thomas B.C."/>
            <person name="Malmstrom R."/>
            <person name="Stieglmeier M."/>
            <person name="Klingl A."/>
            <person name="Woyke T."/>
            <person name="Ryan C.M."/>
            <person name="Banfield J.F."/>
        </authorList>
    </citation>
    <scope>NUCLEOTIDE SEQUENCE [LARGE SCALE GENOMIC DNA]</scope>
</reference>
<dbReference type="Gene3D" id="3.30.920.30">
    <property type="entry name" value="Hypothetical protein"/>
    <property type="match status" value="1"/>
</dbReference>
<accession>A0A2M7T4W7</accession>
<dbReference type="EMBL" id="PFNG01000272">
    <property type="protein sequence ID" value="PIZ34656.1"/>
    <property type="molecule type" value="Genomic_DNA"/>
</dbReference>
<keyword evidence="6" id="KW-0694">RNA-binding</keyword>
<evidence type="ECO:0000256" key="2">
    <source>
        <dbReference type="ARBA" id="ARBA00022649"/>
    </source>
</evidence>
<comment type="caution">
    <text evidence="8">The sequence shown here is derived from an EMBL/GenBank/DDBJ whole genome shotgun (WGS) entry which is preliminary data.</text>
</comment>
<dbReference type="PANTHER" id="PTHR34873:SF3">
    <property type="entry name" value="ADDICTION MODULE TOXIN, HICA FAMILY"/>
    <property type="match status" value="1"/>
</dbReference>
<gene>
    <name evidence="8" type="ORF">COY37_11620</name>
</gene>
<keyword evidence="4" id="KW-0255">Endonuclease</keyword>
<evidence type="ECO:0000313" key="8">
    <source>
        <dbReference type="EMBL" id="PIZ34656.1"/>
    </source>
</evidence>
<dbReference type="PANTHER" id="PTHR34873">
    <property type="entry name" value="SSR1766 PROTEIN"/>
    <property type="match status" value="1"/>
</dbReference>
<keyword evidence="5" id="KW-0378">Hydrolase</keyword>
<dbReference type="RefSeq" id="WP_353683028.1">
    <property type="nucleotide sequence ID" value="NZ_PFNG01000272.1"/>
</dbReference>
<evidence type="ECO:0000256" key="7">
    <source>
        <dbReference type="ARBA" id="ARBA00023016"/>
    </source>
</evidence>
<evidence type="ECO:0000256" key="1">
    <source>
        <dbReference type="ARBA" id="ARBA00006620"/>
    </source>
</evidence>
<dbReference type="GO" id="GO:0016787">
    <property type="term" value="F:hydrolase activity"/>
    <property type="evidence" value="ECO:0007669"/>
    <property type="project" value="UniProtKB-KW"/>
</dbReference>
<keyword evidence="7" id="KW-0346">Stress response</keyword>
<dbReference type="Pfam" id="PF07927">
    <property type="entry name" value="HicA_toxin"/>
    <property type="match status" value="1"/>
</dbReference>
<dbReference type="InterPro" id="IPR012933">
    <property type="entry name" value="HicA_mRNA_interferase"/>
</dbReference>
<dbReference type="GO" id="GO:0004519">
    <property type="term" value="F:endonuclease activity"/>
    <property type="evidence" value="ECO:0007669"/>
    <property type="project" value="UniProtKB-KW"/>
</dbReference>
<comment type="similarity">
    <text evidence="1">Belongs to the HicA mRNA interferase family.</text>
</comment>
<dbReference type="InterPro" id="IPR038570">
    <property type="entry name" value="HicA_sf"/>
</dbReference>
<evidence type="ECO:0000256" key="6">
    <source>
        <dbReference type="ARBA" id="ARBA00022884"/>
    </source>
</evidence>
<evidence type="ECO:0000313" key="9">
    <source>
        <dbReference type="Proteomes" id="UP000230956"/>
    </source>
</evidence>
<evidence type="ECO:0000256" key="5">
    <source>
        <dbReference type="ARBA" id="ARBA00022801"/>
    </source>
</evidence>
<dbReference type="Proteomes" id="UP000230956">
    <property type="component" value="Unassembled WGS sequence"/>
</dbReference>
<name>A0A2M7T4W7_9ACTN</name>
<evidence type="ECO:0000256" key="3">
    <source>
        <dbReference type="ARBA" id="ARBA00022722"/>
    </source>
</evidence>
<keyword evidence="3" id="KW-0540">Nuclease</keyword>
<evidence type="ECO:0000256" key="4">
    <source>
        <dbReference type="ARBA" id="ARBA00022759"/>
    </source>
</evidence>